<dbReference type="EMBL" id="MLKD01000002">
    <property type="protein sequence ID" value="OQE29612.1"/>
    <property type="molecule type" value="Genomic_DNA"/>
</dbReference>
<dbReference type="AlphaFoldDB" id="A0A1V6TT87"/>
<dbReference type="Proteomes" id="UP000191285">
    <property type="component" value="Unassembled WGS sequence"/>
</dbReference>
<dbReference type="PANTHER" id="PTHR34776">
    <property type="entry name" value="F17F16.3 PROTEIN"/>
    <property type="match status" value="1"/>
</dbReference>
<accession>A0A1V6TT87</accession>
<evidence type="ECO:0000256" key="2">
    <source>
        <dbReference type="SAM" id="SignalP"/>
    </source>
</evidence>
<keyword evidence="2" id="KW-0732">Signal</keyword>
<reference evidence="4" key="1">
    <citation type="journal article" date="2017" name="Nat. Microbiol.">
        <title>Global analysis of biosynthetic gene clusters reveals vast potential of secondary metabolite production in Penicillium species.</title>
        <authorList>
            <person name="Nielsen J.C."/>
            <person name="Grijseels S."/>
            <person name="Prigent S."/>
            <person name="Ji B."/>
            <person name="Dainat J."/>
            <person name="Nielsen K.F."/>
            <person name="Frisvad J.C."/>
            <person name="Workman M."/>
            <person name="Nielsen J."/>
        </authorList>
    </citation>
    <scope>NUCLEOTIDE SEQUENCE [LARGE SCALE GENOMIC DNA]</scope>
    <source>
        <strain evidence="4">IBT 24891</strain>
    </source>
</reference>
<feature type="compositionally biased region" description="Basic and acidic residues" evidence="1">
    <location>
        <begin position="100"/>
        <end position="134"/>
    </location>
</feature>
<sequence>MMLICFGYFMLFGNVFLGHDVMHISTLLAEQSDDKPRPVENIFLKLMTRMPNWPFYILNWTTIMATRASSRHAAQKAKDAITASTEVPGKSRPSAQKRKAPGEKALESKKERKVDPEPKLKTEPKSEAIPETKVDGLGNPQLKEEEKKPELFPSTSAHSAPAKSIELGVRKSEEREDVVSSNILEKGIIYFFFRPRVNIDDPQSIDDIARTFFVLRPTPLGAELDEGQGPVDKDARCRLLMLPKKKLPTSPKERDMGFVEKAGQTIKDLQENFIASSTYQTATRGERTIEEARPYAEGVYALTSTKRATHLAYLLTIPSEPGELQKSFGLHGRGSWIVQSKNPKFPGPSFAQLPKEPDYPPSVREKFGDLRWVPLEPEFIEYPNSQFLMIGEAQDTLGKAATAEGAKKSHEEEPGQELEQLERENEKRVEALQGNETVYQDLGLDARKYTSLPTTWKP</sequence>
<evidence type="ECO:0000313" key="3">
    <source>
        <dbReference type="EMBL" id="OQE29612.1"/>
    </source>
</evidence>
<comment type="caution">
    <text evidence="3">The sequence shown here is derived from an EMBL/GenBank/DDBJ whole genome shotgun (WGS) entry which is preliminary data.</text>
</comment>
<protein>
    <submittedName>
        <fullName evidence="3">Uncharacterized protein</fullName>
    </submittedName>
</protein>
<organism evidence="3 4">
    <name type="scientific">Penicillium steckii</name>
    <dbReference type="NCBI Taxonomy" id="303698"/>
    <lineage>
        <taxon>Eukaryota</taxon>
        <taxon>Fungi</taxon>
        <taxon>Dikarya</taxon>
        <taxon>Ascomycota</taxon>
        <taxon>Pezizomycotina</taxon>
        <taxon>Eurotiomycetes</taxon>
        <taxon>Eurotiomycetidae</taxon>
        <taxon>Eurotiales</taxon>
        <taxon>Aspergillaceae</taxon>
        <taxon>Penicillium</taxon>
    </lineage>
</organism>
<feature type="chain" id="PRO_5010731576" evidence="2">
    <location>
        <begin position="18"/>
        <end position="458"/>
    </location>
</feature>
<gene>
    <name evidence="3" type="ORF">PENSTE_c002G06716</name>
</gene>
<feature type="signal peptide" evidence="2">
    <location>
        <begin position="1"/>
        <end position="17"/>
    </location>
</feature>
<evidence type="ECO:0000313" key="4">
    <source>
        <dbReference type="Proteomes" id="UP000191285"/>
    </source>
</evidence>
<feature type="region of interest" description="Disordered" evidence="1">
    <location>
        <begin position="399"/>
        <end position="426"/>
    </location>
</feature>
<proteinExistence type="predicted"/>
<feature type="region of interest" description="Disordered" evidence="1">
    <location>
        <begin position="75"/>
        <end position="164"/>
    </location>
</feature>
<dbReference type="PANTHER" id="PTHR34776:SF1">
    <property type="entry name" value="F17F16.3 PROTEIN"/>
    <property type="match status" value="1"/>
</dbReference>
<name>A0A1V6TT87_9EURO</name>
<evidence type="ECO:0000256" key="1">
    <source>
        <dbReference type="SAM" id="MobiDB-lite"/>
    </source>
</evidence>
<keyword evidence="4" id="KW-1185">Reference proteome</keyword>
<dbReference type="STRING" id="303698.A0A1V6TT87"/>
<dbReference type="OrthoDB" id="1028014at2759"/>